<keyword evidence="1" id="KW-1133">Transmembrane helix</keyword>
<keyword evidence="1" id="KW-0472">Membrane</keyword>
<evidence type="ECO:0008006" key="4">
    <source>
        <dbReference type="Google" id="ProtNLM"/>
    </source>
</evidence>
<keyword evidence="1" id="KW-0812">Transmembrane</keyword>
<feature type="transmembrane region" description="Helical" evidence="1">
    <location>
        <begin position="51"/>
        <end position="77"/>
    </location>
</feature>
<dbReference type="EMBL" id="ML119650">
    <property type="protein sequence ID" value="RPA86226.1"/>
    <property type="molecule type" value="Genomic_DNA"/>
</dbReference>
<protein>
    <recommendedName>
        <fullName evidence="4">Transmembrane protein</fullName>
    </recommendedName>
</protein>
<feature type="transmembrane region" description="Helical" evidence="1">
    <location>
        <begin position="137"/>
        <end position="161"/>
    </location>
</feature>
<keyword evidence="3" id="KW-1185">Reference proteome</keyword>
<reference evidence="2 3" key="1">
    <citation type="journal article" date="2018" name="Nat. Ecol. Evol.">
        <title>Pezizomycetes genomes reveal the molecular basis of ectomycorrhizal truffle lifestyle.</title>
        <authorList>
            <person name="Murat C."/>
            <person name="Payen T."/>
            <person name="Noel B."/>
            <person name="Kuo A."/>
            <person name="Morin E."/>
            <person name="Chen J."/>
            <person name="Kohler A."/>
            <person name="Krizsan K."/>
            <person name="Balestrini R."/>
            <person name="Da Silva C."/>
            <person name="Montanini B."/>
            <person name="Hainaut M."/>
            <person name="Levati E."/>
            <person name="Barry K.W."/>
            <person name="Belfiori B."/>
            <person name="Cichocki N."/>
            <person name="Clum A."/>
            <person name="Dockter R.B."/>
            <person name="Fauchery L."/>
            <person name="Guy J."/>
            <person name="Iotti M."/>
            <person name="Le Tacon F."/>
            <person name="Lindquist E.A."/>
            <person name="Lipzen A."/>
            <person name="Malagnac F."/>
            <person name="Mello A."/>
            <person name="Molinier V."/>
            <person name="Miyauchi S."/>
            <person name="Poulain J."/>
            <person name="Riccioni C."/>
            <person name="Rubini A."/>
            <person name="Sitrit Y."/>
            <person name="Splivallo R."/>
            <person name="Traeger S."/>
            <person name="Wang M."/>
            <person name="Zifcakova L."/>
            <person name="Wipf D."/>
            <person name="Zambonelli A."/>
            <person name="Paolocci F."/>
            <person name="Nowrousian M."/>
            <person name="Ottonello S."/>
            <person name="Baldrian P."/>
            <person name="Spatafora J.W."/>
            <person name="Henrissat B."/>
            <person name="Nagy L.G."/>
            <person name="Aury J.M."/>
            <person name="Wincker P."/>
            <person name="Grigoriev I.V."/>
            <person name="Bonfante P."/>
            <person name="Martin F.M."/>
        </authorList>
    </citation>
    <scope>NUCLEOTIDE SEQUENCE [LARGE SCALE GENOMIC DNA]</scope>
    <source>
        <strain evidence="2 3">RN42</strain>
    </source>
</reference>
<accession>A0A3N4IKP9</accession>
<gene>
    <name evidence="2" type="ORF">BJ508DRAFT_148157</name>
</gene>
<name>A0A3N4IKP9_ASCIM</name>
<evidence type="ECO:0000313" key="3">
    <source>
        <dbReference type="Proteomes" id="UP000275078"/>
    </source>
</evidence>
<proteinExistence type="predicted"/>
<evidence type="ECO:0000256" key="1">
    <source>
        <dbReference type="SAM" id="Phobius"/>
    </source>
</evidence>
<organism evidence="2 3">
    <name type="scientific">Ascobolus immersus RN42</name>
    <dbReference type="NCBI Taxonomy" id="1160509"/>
    <lineage>
        <taxon>Eukaryota</taxon>
        <taxon>Fungi</taxon>
        <taxon>Dikarya</taxon>
        <taxon>Ascomycota</taxon>
        <taxon>Pezizomycotina</taxon>
        <taxon>Pezizomycetes</taxon>
        <taxon>Pezizales</taxon>
        <taxon>Ascobolaceae</taxon>
        <taxon>Ascobolus</taxon>
    </lineage>
</organism>
<dbReference type="Proteomes" id="UP000275078">
    <property type="component" value="Unassembled WGS sequence"/>
</dbReference>
<feature type="transmembrane region" description="Helical" evidence="1">
    <location>
        <begin position="20"/>
        <end position="39"/>
    </location>
</feature>
<sequence>MTKIKRSNIRYSGNFLLSFYSLYFLHIFCHFFFIFFFCNERHHWYSALRRLRFLLSLFIFGSIWRRFVGLIYCLIGFDGGMWDVKNLDTWSVLAHNCMRVAVWKAWRTEENGLDCWMMCLLSYFLEDVGYLVSGDEYSGFCVLYFYLFCLCAFGGFLYHVWRVRCVVIV</sequence>
<dbReference type="AlphaFoldDB" id="A0A3N4IKP9"/>
<evidence type="ECO:0000313" key="2">
    <source>
        <dbReference type="EMBL" id="RPA86226.1"/>
    </source>
</evidence>